<name>A0ABX8E6X5_9SPHN</name>
<dbReference type="Proteomes" id="UP000677126">
    <property type="component" value="Chromosome"/>
</dbReference>
<dbReference type="EMBL" id="CP054856">
    <property type="protein sequence ID" value="QVM84789.1"/>
    <property type="molecule type" value="Genomic_DNA"/>
</dbReference>
<proteinExistence type="predicted"/>
<evidence type="ECO:0000313" key="1">
    <source>
        <dbReference type="EMBL" id="QVM84789.1"/>
    </source>
</evidence>
<reference evidence="1 2" key="1">
    <citation type="journal article" date="2021" name="Int. J. Syst. Evol. Microbiol.">
        <title>Novosphingobium decolorationis sp. nov., an aniline blue-decolourizing bacterium isolated from East Pacific sediment.</title>
        <authorList>
            <person name="Chen X."/>
            <person name="Dong B."/>
            <person name="Chen T."/>
            <person name="Ren N."/>
            <person name="Wang J."/>
            <person name="Xu Y."/>
            <person name="Yang J."/>
            <person name="Zhu S."/>
            <person name="Chen J."/>
        </authorList>
    </citation>
    <scope>NUCLEOTIDE SEQUENCE [LARGE SCALE GENOMIC DNA]</scope>
    <source>
        <strain evidence="1 2">502str22</strain>
    </source>
</reference>
<dbReference type="InterPro" id="IPR043148">
    <property type="entry name" value="TagF_C"/>
</dbReference>
<gene>
    <name evidence="1" type="ORF">HT578_14840</name>
</gene>
<evidence type="ECO:0000313" key="2">
    <source>
        <dbReference type="Proteomes" id="UP000677126"/>
    </source>
</evidence>
<organism evidence="1 2">
    <name type="scientific">Novosphingobium decolorationis</name>
    <dbReference type="NCBI Taxonomy" id="2698673"/>
    <lineage>
        <taxon>Bacteria</taxon>
        <taxon>Pseudomonadati</taxon>
        <taxon>Pseudomonadota</taxon>
        <taxon>Alphaproteobacteria</taxon>
        <taxon>Sphingomonadales</taxon>
        <taxon>Sphingomonadaceae</taxon>
        <taxon>Novosphingobium</taxon>
    </lineage>
</organism>
<dbReference type="Gene3D" id="3.40.50.12580">
    <property type="match status" value="1"/>
</dbReference>
<dbReference type="GO" id="GO:0016740">
    <property type="term" value="F:transferase activity"/>
    <property type="evidence" value="ECO:0007669"/>
    <property type="project" value="UniProtKB-KW"/>
</dbReference>
<protein>
    <submittedName>
        <fullName evidence="1">Glycosyl transferase</fullName>
    </submittedName>
</protein>
<sequence>MTATVHVPAIGGSHQFLHFLPVAFELEQSRQCKVRIFAPTSDDAHGIAALADKLAMPLPEIVIMKMPGTLQAVLPPAAQKTAKLMLAANRIRDCDAILCAERTSTILKRLPGHCPPLFHIPHGAGDRAVGFEDRFRHFDKVFVAGAKDRERLIAGGRCTPERCVIGGPVKLAASMRAGLRPQPLFPDDRPVILYNPHFHRRMGSGPIMARRLVNAVCASDRYNLVIAPHIRMARHWSDARKQAWQALAVKDRVLVDLGSERSVDMTYTMAADLYVGDVSSQIYEYLVRPRPCLFMNGHDAAWQGNPDYAMWDFGPVIEPDDDLERAIRNAFESWPAYRALQVKRTEAAFDGIVRDEAGNAGFAGAEPCQRIAHMITHYLSNAEPVRATREGRTVRSHWVTPGHDRDYTAKAAPGASL</sequence>
<keyword evidence="2" id="KW-1185">Reference proteome</keyword>
<keyword evidence="1" id="KW-0808">Transferase</keyword>
<dbReference type="RefSeq" id="WP_213500428.1">
    <property type="nucleotide sequence ID" value="NZ_CP054856.1"/>
</dbReference>
<dbReference type="SUPFAM" id="SSF53756">
    <property type="entry name" value="UDP-Glycosyltransferase/glycogen phosphorylase"/>
    <property type="match status" value="1"/>
</dbReference>
<accession>A0ABX8E6X5</accession>